<gene>
    <name evidence="5" type="ORF">E8A74_28935</name>
</gene>
<feature type="transmembrane region" description="Helical" evidence="4">
    <location>
        <begin position="434"/>
        <end position="452"/>
    </location>
</feature>
<dbReference type="GO" id="GO:0030968">
    <property type="term" value="P:endoplasmic reticulum unfolded protein response"/>
    <property type="evidence" value="ECO:0007669"/>
    <property type="project" value="TreeGrafter"/>
</dbReference>
<dbReference type="OrthoDB" id="5488891at2"/>
<reference evidence="5 6" key="1">
    <citation type="submission" date="2019-04" db="EMBL/GenBank/DDBJ databases">
        <authorList>
            <person name="Li Y."/>
            <person name="Wang J."/>
        </authorList>
    </citation>
    <scope>NUCLEOTIDE SEQUENCE [LARGE SCALE GENOMIC DNA]</scope>
    <source>
        <strain evidence="5 6">DSM 14668</strain>
    </source>
</reference>
<dbReference type="InterPro" id="IPR052346">
    <property type="entry name" value="O-mannosyl-transferase_TMTC"/>
</dbReference>
<keyword evidence="1" id="KW-0677">Repeat</keyword>
<keyword evidence="2" id="KW-0802">TPR repeat</keyword>
<dbReference type="Proteomes" id="UP000309215">
    <property type="component" value="Unassembled WGS sequence"/>
</dbReference>
<evidence type="ECO:0000256" key="3">
    <source>
        <dbReference type="SAM" id="MobiDB-lite"/>
    </source>
</evidence>
<feature type="transmembrane region" description="Helical" evidence="4">
    <location>
        <begin position="473"/>
        <end position="492"/>
    </location>
</feature>
<dbReference type="GO" id="GO:0000030">
    <property type="term" value="F:mannosyltransferase activity"/>
    <property type="evidence" value="ECO:0007669"/>
    <property type="project" value="TreeGrafter"/>
</dbReference>
<feature type="transmembrane region" description="Helical" evidence="4">
    <location>
        <begin position="400"/>
        <end position="422"/>
    </location>
</feature>
<sequence length="718" mass="79070">MPAPAPRTNYFRAAYAWCREYVLGYDPGFFWVLAPFILLCMVLYTRAPTTNYIFDEQEALLANPYVNATGGLRYIDAIFRDFWGLPPDRSVGSYRPVPNFLWRALWAISKQPFFHHFYNVLFHAVNGALLSLVTFRITRRRGTAYLAGAIFVSAAILTEAVSGIVGIADVFGGMGALLAVLALALPGWLMPAGVFFALLFGLFSKESAVVCVPLVPFAALVFAPHLHPERPARILRTTAALVASVFAFVLYVELRKRWFPSPTPAELLEPLPEGASQLSRAARAFLLWFHQAPLPRDPLNNPLAEVDLPHRVAGALRVYFRGLVQVVFPRTLSGDYSFPQEPAPDRLVFPESVLGGLFLIGPPLAGIVAWIVGVVRERAARKEIVRLGLAGPTAPGRPRLAVVAAVLFALAPALVAIEVFVLRPRGISLTLRGFSWAILAVPIFAISLGLFAEGTRGVVPPDAPEAPRPLGRAGLALVAVGLVWLVGSYFPHSNIPVVLPTVRAERFWYFPVIGTSLVLAVAFAAVHERLSKRPRLRFVVPAVFVAFFVFQCVKAYTHAMDYRSDLTFWEATKDAVPMSAKAHLNFSVMKGARQDMETRLAESRKALELAPDWAMAHVYTGDTLCRMGRPDEAWPHYEIGFGKGANEIGLLALGLQCLYDVKKLKEHEDALRALAEEHPGTWLAYLAIDTLDNGEKHGGVDPKHRPRSYNEGPKDNAE</sequence>
<feature type="transmembrane region" description="Helical" evidence="4">
    <location>
        <begin position="144"/>
        <end position="168"/>
    </location>
</feature>
<evidence type="ECO:0000256" key="2">
    <source>
        <dbReference type="ARBA" id="ARBA00022803"/>
    </source>
</evidence>
<dbReference type="InterPro" id="IPR011990">
    <property type="entry name" value="TPR-like_helical_dom_sf"/>
</dbReference>
<feature type="transmembrane region" description="Helical" evidence="4">
    <location>
        <begin position="507"/>
        <end position="526"/>
    </location>
</feature>
<feature type="transmembrane region" description="Helical" evidence="4">
    <location>
        <begin position="175"/>
        <end position="201"/>
    </location>
</feature>
<dbReference type="EMBL" id="SSMQ01000035">
    <property type="protein sequence ID" value="TKD02279.1"/>
    <property type="molecule type" value="Genomic_DNA"/>
</dbReference>
<dbReference type="GO" id="GO:0035269">
    <property type="term" value="P:protein O-linked glycosylation via mannose"/>
    <property type="evidence" value="ECO:0007669"/>
    <property type="project" value="TreeGrafter"/>
</dbReference>
<dbReference type="PANTHER" id="PTHR44227:SF3">
    <property type="entry name" value="PROTEIN O-MANNOSYL-TRANSFERASE TMTC4"/>
    <property type="match status" value="1"/>
</dbReference>
<dbReference type="AlphaFoldDB" id="A0A4U1J4Z6"/>
<keyword evidence="4" id="KW-1133">Transmembrane helix</keyword>
<keyword evidence="4" id="KW-0472">Membrane</keyword>
<feature type="transmembrane region" description="Helical" evidence="4">
    <location>
        <begin position="117"/>
        <end position="138"/>
    </location>
</feature>
<evidence type="ECO:0000313" key="5">
    <source>
        <dbReference type="EMBL" id="TKD02279.1"/>
    </source>
</evidence>
<feature type="transmembrane region" description="Helical" evidence="4">
    <location>
        <begin position="353"/>
        <end position="375"/>
    </location>
</feature>
<feature type="transmembrane region" description="Helical" evidence="4">
    <location>
        <begin position="538"/>
        <end position="557"/>
    </location>
</feature>
<evidence type="ECO:0000256" key="4">
    <source>
        <dbReference type="SAM" id="Phobius"/>
    </source>
</evidence>
<proteinExistence type="predicted"/>
<feature type="transmembrane region" description="Helical" evidence="4">
    <location>
        <begin position="234"/>
        <end position="252"/>
    </location>
</feature>
<evidence type="ECO:0000256" key="1">
    <source>
        <dbReference type="ARBA" id="ARBA00022737"/>
    </source>
</evidence>
<feature type="region of interest" description="Disordered" evidence="3">
    <location>
        <begin position="696"/>
        <end position="718"/>
    </location>
</feature>
<dbReference type="PANTHER" id="PTHR44227">
    <property type="match status" value="1"/>
</dbReference>
<name>A0A4U1J4Z6_9BACT</name>
<keyword evidence="6" id="KW-1185">Reference proteome</keyword>
<keyword evidence="4" id="KW-0812">Transmembrane</keyword>
<dbReference type="Gene3D" id="1.25.40.10">
    <property type="entry name" value="Tetratricopeptide repeat domain"/>
    <property type="match status" value="1"/>
</dbReference>
<feature type="transmembrane region" description="Helical" evidence="4">
    <location>
        <begin position="29"/>
        <end position="47"/>
    </location>
</feature>
<comment type="caution">
    <text evidence="5">The sequence shown here is derived from an EMBL/GenBank/DDBJ whole genome shotgun (WGS) entry which is preliminary data.</text>
</comment>
<organism evidence="5 6">
    <name type="scientific">Polyangium fumosum</name>
    <dbReference type="NCBI Taxonomy" id="889272"/>
    <lineage>
        <taxon>Bacteria</taxon>
        <taxon>Pseudomonadati</taxon>
        <taxon>Myxococcota</taxon>
        <taxon>Polyangia</taxon>
        <taxon>Polyangiales</taxon>
        <taxon>Polyangiaceae</taxon>
        <taxon>Polyangium</taxon>
    </lineage>
</organism>
<feature type="transmembrane region" description="Helical" evidence="4">
    <location>
        <begin position="207"/>
        <end position="227"/>
    </location>
</feature>
<accession>A0A4U1J4Z6</accession>
<protein>
    <submittedName>
        <fullName evidence="5">Tetratricopeptide repeat protein</fullName>
    </submittedName>
</protein>
<dbReference type="SUPFAM" id="SSF48452">
    <property type="entry name" value="TPR-like"/>
    <property type="match status" value="1"/>
</dbReference>
<evidence type="ECO:0000313" key="6">
    <source>
        <dbReference type="Proteomes" id="UP000309215"/>
    </source>
</evidence>